<protein>
    <submittedName>
        <fullName evidence="2">ATP-binding protein</fullName>
    </submittedName>
</protein>
<dbReference type="EMBL" id="JAMXFA010000017">
    <property type="protein sequence ID" value="MCT7978898.1"/>
    <property type="molecule type" value="Genomic_DNA"/>
</dbReference>
<comment type="caution">
    <text evidence="2">The sequence shown here is derived from an EMBL/GenBank/DDBJ whole genome shotgun (WGS) entry which is preliminary data.</text>
</comment>
<reference evidence="2 3" key="1">
    <citation type="journal article" date="2022" name="Front. Microbiol.">
        <title>High genomic differentiation and limited gene flow indicate recent cryptic speciation within the genus Laspinema (cyanobacteria).</title>
        <authorList>
            <person name="Stanojkovic A."/>
            <person name="Skoupy S."/>
            <person name="Skaloud P."/>
            <person name="Dvorak P."/>
        </authorList>
    </citation>
    <scope>NUCLEOTIDE SEQUENCE [LARGE SCALE GENOMIC DNA]</scope>
    <source>
        <strain evidence="2 3">D3b</strain>
    </source>
</reference>
<sequence length="410" mass="46187">MATPNYRESIKISGHLGPLKAIETPLTLDIAPLTVFIGPQGTGKSLVSQLLYFFRDAHYLISTHSKQAGPEISVRKVIEGIRSGEKSQRAFSSFIMGKSVDIEYSRSAPHQEEYDWKITGYQSNRKIRPTSHFNQQIKSWLTTIADNPSGAGNIESNALFVPAERSFFSRLINSDPQSLGGSELPITMREFTRFLFKAADTHQKWQEDSDKKPVEVSEIDNIITSELRGHAVFSRKGPYARRWQWMPDESDRPIEIEMASSGQMETWPMVSIAQAMFGWEAPQRPLFIHIEEPETHLHPAAQVAITKLLAYLCNKGFRLVITTHSLFVLYVVNNLVLAAQTLPDKNFENIPDSSFRLSPNQLSAYLFCDGTAISICDPESGELDESKLSSVLGNLEIQYNQIQSYQVLWG</sequence>
<gene>
    <name evidence="2" type="ORF">NG792_14395</name>
</gene>
<keyword evidence="2" id="KW-0547">Nucleotide-binding</keyword>
<dbReference type="SUPFAM" id="SSF52540">
    <property type="entry name" value="P-loop containing nucleoside triphosphate hydrolases"/>
    <property type="match status" value="1"/>
</dbReference>
<dbReference type="PANTHER" id="PTHR43581:SF2">
    <property type="entry name" value="EXCINUCLEASE ATPASE SUBUNIT"/>
    <property type="match status" value="1"/>
</dbReference>
<dbReference type="Proteomes" id="UP001525961">
    <property type="component" value="Unassembled WGS sequence"/>
</dbReference>
<evidence type="ECO:0000313" key="3">
    <source>
        <dbReference type="Proteomes" id="UP001525961"/>
    </source>
</evidence>
<dbReference type="Gene3D" id="3.40.50.300">
    <property type="entry name" value="P-loop containing nucleotide triphosphate hydrolases"/>
    <property type="match status" value="1"/>
</dbReference>
<dbReference type="PANTHER" id="PTHR43581">
    <property type="entry name" value="ATP/GTP PHOSPHATASE"/>
    <property type="match status" value="1"/>
</dbReference>
<keyword evidence="3" id="KW-1185">Reference proteome</keyword>
<keyword evidence="2" id="KW-0067">ATP-binding</keyword>
<dbReference type="InterPro" id="IPR027417">
    <property type="entry name" value="P-loop_NTPase"/>
</dbReference>
<feature type="domain" description="Endonuclease GajA/Old nuclease/RecF-like AAA" evidence="1">
    <location>
        <begin position="197"/>
        <end position="327"/>
    </location>
</feature>
<name>A0ABT2N870_9CYAN</name>
<evidence type="ECO:0000313" key="2">
    <source>
        <dbReference type="EMBL" id="MCT7978898.1"/>
    </source>
</evidence>
<organism evidence="2 3">
    <name type="scientific">Laspinema olomoucense D3b</name>
    <dbReference type="NCBI Taxonomy" id="2953688"/>
    <lineage>
        <taxon>Bacteria</taxon>
        <taxon>Bacillati</taxon>
        <taxon>Cyanobacteriota</taxon>
        <taxon>Cyanophyceae</taxon>
        <taxon>Oscillatoriophycideae</taxon>
        <taxon>Oscillatoriales</taxon>
        <taxon>Laspinemataceae</taxon>
        <taxon>Laspinema</taxon>
        <taxon>Laspinema olomoucense</taxon>
    </lineage>
</organism>
<dbReference type="GO" id="GO:0005524">
    <property type="term" value="F:ATP binding"/>
    <property type="evidence" value="ECO:0007669"/>
    <property type="project" value="UniProtKB-KW"/>
</dbReference>
<evidence type="ECO:0000259" key="1">
    <source>
        <dbReference type="Pfam" id="PF13175"/>
    </source>
</evidence>
<dbReference type="InterPro" id="IPR041685">
    <property type="entry name" value="AAA_GajA/Old/RecF-like"/>
</dbReference>
<dbReference type="Pfam" id="PF13175">
    <property type="entry name" value="AAA_15"/>
    <property type="match status" value="1"/>
</dbReference>
<proteinExistence type="predicted"/>
<dbReference type="InterPro" id="IPR051396">
    <property type="entry name" value="Bact_Antivir_Def_Nuclease"/>
</dbReference>
<dbReference type="RefSeq" id="WP_261198382.1">
    <property type="nucleotide sequence ID" value="NZ_JAMXFA010000017.1"/>
</dbReference>
<accession>A0ABT2N870</accession>